<dbReference type="STRING" id="283909.R7V0H0"/>
<sequence>MASNGNDNSSNPLGSLPGIRGRRGGIATRGNRLPSLRTPRDLTLGGSQKRSFVPNIPSRRDKPKVEQDEVKPSTNEKSANRDNKRGRGRNERGRGRGRGRGDLIQSHSIFEEGPSAASNTKRSVGDSYDRPTTSSGGSGGTRIIKQERKDPEEQSRILSQLMKDDFITDHSSECDPGMTPTLLPLSTRTALLKPKIKVKQDIDDEDDKKSVKSDLTPSPSPSPAPSPSVLSSADITPSTLFSKQSPASNGELILIQLPDTLPGEPVYTEEEEKEAREKSKQKGTTGEEELSQKLKKCSLGDFQEGLIGKLRVHRSGRTTLQLGSVSLDVSMGTPASFLQEVVSVYAEAEEGNMTVLGHTEHKLLCVPDFESLLDNAASVK</sequence>
<evidence type="ECO:0000256" key="1">
    <source>
        <dbReference type="ARBA" id="ARBA00004123"/>
    </source>
</evidence>
<evidence type="ECO:0000256" key="5">
    <source>
        <dbReference type="SAM" id="MobiDB-lite"/>
    </source>
</evidence>
<keyword evidence="2" id="KW-0240">DNA-directed RNA polymerase</keyword>
<evidence type="ECO:0000256" key="2">
    <source>
        <dbReference type="ARBA" id="ARBA00022478"/>
    </source>
</evidence>
<dbReference type="InterPro" id="IPR007811">
    <property type="entry name" value="RPC4"/>
</dbReference>
<dbReference type="GO" id="GO:0005666">
    <property type="term" value="C:RNA polymerase III complex"/>
    <property type="evidence" value="ECO:0007669"/>
    <property type="project" value="InterPro"/>
</dbReference>
<protein>
    <recommendedName>
        <fullName evidence="9">DNA-directed RNA polymerase III subunit RPC4</fullName>
    </recommendedName>
</protein>
<evidence type="ECO:0000313" key="7">
    <source>
        <dbReference type="EnsemblMetazoa" id="CapteP219764"/>
    </source>
</evidence>
<evidence type="ECO:0000256" key="3">
    <source>
        <dbReference type="ARBA" id="ARBA00023163"/>
    </source>
</evidence>
<feature type="compositionally biased region" description="Basic and acidic residues" evidence="5">
    <location>
        <begin position="58"/>
        <end position="71"/>
    </location>
</feature>
<dbReference type="OrthoDB" id="5836119at2759"/>
<dbReference type="AlphaFoldDB" id="R7V0H0"/>
<feature type="compositionally biased region" description="Basic and acidic residues" evidence="5">
    <location>
        <begin position="162"/>
        <end position="173"/>
    </location>
</feature>
<dbReference type="Proteomes" id="UP000014760">
    <property type="component" value="Unassembled WGS sequence"/>
</dbReference>
<dbReference type="FunCoup" id="R7V0H0">
    <property type="interactions" value="756"/>
</dbReference>
<reference evidence="6 8" key="2">
    <citation type="journal article" date="2013" name="Nature">
        <title>Insights into bilaterian evolution from three spiralian genomes.</title>
        <authorList>
            <person name="Simakov O."/>
            <person name="Marletaz F."/>
            <person name="Cho S.J."/>
            <person name="Edsinger-Gonzales E."/>
            <person name="Havlak P."/>
            <person name="Hellsten U."/>
            <person name="Kuo D.H."/>
            <person name="Larsson T."/>
            <person name="Lv J."/>
            <person name="Arendt D."/>
            <person name="Savage R."/>
            <person name="Osoegawa K."/>
            <person name="de Jong P."/>
            <person name="Grimwood J."/>
            <person name="Chapman J.A."/>
            <person name="Shapiro H."/>
            <person name="Aerts A."/>
            <person name="Otillar R.P."/>
            <person name="Terry A.Y."/>
            <person name="Boore J.L."/>
            <person name="Grigoriev I.V."/>
            <person name="Lindberg D.R."/>
            <person name="Seaver E.C."/>
            <person name="Weisblat D.A."/>
            <person name="Putnam N.H."/>
            <person name="Rokhsar D.S."/>
        </authorList>
    </citation>
    <scope>NUCLEOTIDE SEQUENCE</scope>
    <source>
        <strain evidence="6 8">I ESC-2004</strain>
    </source>
</reference>
<evidence type="ECO:0000313" key="8">
    <source>
        <dbReference type="Proteomes" id="UP000014760"/>
    </source>
</evidence>
<keyword evidence="4" id="KW-0539">Nucleus</keyword>
<keyword evidence="3" id="KW-0804">Transcription</keyword>
<dbReference type="HOGENOM" id="CLU_042288_0_0_1"/>
<accession>R7V0H0</accession>
<dbReference type="EnsemblMetazoa" id="CapteT219764">
    <property type="protein sequence ID" value="CapteP219764"/>
    <property type="gene ID" value="CapteG219764"/>
</dbReference>
<organism evidence="6">
    <name type="scientific">Capitella teleta</name>
    <name type="common">Polychaete worm</name>
    <dbReference type="NCBI Taxonomy" id="283909"/>
    <lineage>
        <taxon>Eukaryota</taxon>
        <taxon>Metazoa</taxon>
        <taxon>Spiralia</taxon>
        <taxon>Lophotrochozoa</taxon>
        <taxon>Annelida</taxon>
        <taxon>Polychaeta</taxon>
        <taxon>Sedentaria</taxon>
        <taxon>Scolecida</taxon>
        <taxon>Capitellidae</taxon>
        <taxon>Capitella</taxon>
    </lineage>
</organism>
<feature type="compositionally biased region" description="Basic and acidic residues" evidence="5">
    <location>
        <begin position="144"/>
        <end position="155"/>
    </location>
</feature>
<feature type="region of interest" description="Disordered" evidence="5">
    <location>
        <begin position="256"/>
        <end position="289"/>
    </location>
</feature>
<dbReference type="GO" id="GO:0042797">
    <property type="term" value="P:tRNA transcription by RNA polymerase III"/>
    <property type="evidence" value="ECO:0007669"/>
    <property type="project" value="TreeGrafter"/>
</dbReference>
<proteinExistence type="predicted"/>
<reference evidence="7" key="3">
    <citation type="submission" date="2015-06" db="UniProtKB">
        <authorList>
            <consortium name="EnsemblMetazoa"/>
        </authorList>
    </citation>
    <scope>IDENTIFICATION</scope>
</reference>
<feature type="compositionally biased region" description="Basic and acidic residues" evidence="5">
    <location>
        <begin position="78"/>
        <end position="94"/>
    </location>
</feature>
<feature type="region of interest" description="Disordered" evidence="5">
    <location>
        <begin position="1"/>
        <end position="234"/>
    </location>
</feature>
<evidence type="ECO:0008006" key="9">
    <source>
        <dbReference type="Google" id="ProtNLM"/>
    </source>
</evidence>
<dbReference type="OMA" id="GTWDKTV"/>
<feature type="compositionally biased region" description="Polar residues" evidence="5">
    <location>
        <begin position="1"/>
        <end position="13"/>
    </location>
</feature>
<evidence type="ECO:0000256" key="4">
    <source>
        <dbReference type="ARBA" id="ARBA00023242"/>
    </source>
</evidence>
<gene>
    <name evidence="6" type="ORF">CAPTEDRAFT_219764</name>
</gene>
<evidence type="ECO:0000313" key="6">
    <source>
        <dbReference type="EMBL" id="ELU12039.1"/>
    </source>
</evidence>
<dbReference type="EMBL" id="AMQN01005521">
    <property type="status" value="NOT_ANNOTATED_CDS"/>
    <property type="molecule type" value="Genomic_DNA"/>
</dbReference>
<dbReference type="EMBL" id="KB296213">
    <property type="protein sequence ID" value="ELU12039.1"/>
    <property type="molecule type" value="Genomic_DNA"/>
</dbReference>
<comment type="subcellular location">
    <subcellularLocation>
        <location evidence="1">Nucleus</location>
    </subcellularLocation>
</comment>
<dbReference type="PANTHER" id="PTHR13408:SF0">
    <property type="entry name" value="DNA-DIRECTED RNA POLYMERASE III SUBUNIT RPC4"/>
    <property type="match status" value="1"/>
</dbReference>
<dbReference type="GO" id="GO:0003677">
    <property type="term" value="F:DNA binding"/>
    <property type="evidence" value="ECO:0007669"/>
    <property type="project" value="InterPro"/>
</dbReference>
<dbReference type="PANTHER" id="PTHR13408">
    <property type="entry name" value="DNA-DIRECTED RNA POLYMERASE III"/>
    <property type="match status" value="1"/>
</dbReference>
<dbReference type="Pfam" id="PF05132">
    <property type="entry name" value="RNA_pol_Rpc4"/>
    <property type="match status" value="1"/>
</dbReference>
<reference evidence="8" key="1">
    <citation type="submission" date="2012-12" db="EMBL/GenBank/DDBJ databases">
        <authorList>
            <person name="Hellsten U."/>
            <person name="Grimwood J."/>
            <person name="Chapman J.A."/>
            <person name="Shapiro H."/>
            <person name="Aerts A."/>
            <person name="Otillar R.P."/>
            <person name="Terry A.Y."/>
            <person name="Boore J.L."/>
            <person name="Simakov O."/>
            <person name="Marletaz F."/>
            <person name="Cho S.-J."/>
            <person name="Edsinger-Gonzales E."/>
            <person name="Havlak P."/>
            <person name="Kuo D.-H."/>
            <person name="Larsson T."/>
            <person name="Lv J."/>
            <person name="Arendt D."/>
            <person name="Savage R."/>
            <person name="Osoegawa K."/>
            <person name="de Jong P."/>
            <person name="Lindberg D.R."/>
            <person name="Seaver E.C."/>
            <person name="Weisblat D.A."/>
            <person name="Putnam N.H."/>
            <person name="Grigoriev I.V."/>
            <person name="Rokhsar D.S."/>
        </authorList>
    </citation>
    <scope>NUCLEOTIDE SEQUENCE</scope>
    <source>
        <strain evidence="8">I ESC-2004</strain>
    </source>
</reference>
<name>R7V0H0_CAPTE</name>
<keyword evidence="8" id="KW-1185">Reference proteome</keyword>